<dbReference type="GO" id="GO:0009277">
    <property type="term" value="C:fungal-type cell wall"/>
    <property type="evidence" value="ECO:0007669"/>
    <property type="project" value="InterPro"/>
</dbReference>
<evidence type="ECO:0000256" key="4">
    <source>
        <dbReference type="ARBA" id="ARBA00022525"/>
    </source>
</evidence>
<keyword evidence="3 7" id="KW-0134">Cell wall</keyword>
<name>A0A8H6XM67_9AGAR</name>
<comment type="similarity">
    <text evidence="2 7">Belongs to the fungal hydrophobin family.</text>
</comment>
<keyword evidence="7" id="KW-0732">Signal</keyword>
<comment type="subcellular location">
    <subcellularLocation>
        <location evidence="1 7">Secreted</location>
        <location evidence="1 7">Cell wall</location>
    </subcellularLocation>
</comment>
<evidence type="ECO:0000256" key="2">
    <source>
        <dbReference type="ARBA" id="ARBA00010446"/>
    </source>
</evidence>
<dbReference type="InterPro" id="IPR001338">
    <property type="entry name" value="Class_I_Hydrophobin"/>
</dbReference>
<dbReference type="Proteomes" id="UP000620124">
    <property type="component" value="Unassembled WGS sequence"/>
</dbReference>
<keyword evidence="4 7" id="KW-0964">Secreted</keyword>
<evidence type="ECO:0000313" key="8">
    <source>
        <dbReference type="EMBL" id="KAF7343169.1"/>
    </source>
</evidence>
<evidence type="ECO:0000256" key="3">
    <source>
        <dbReference type="ARBA" id="ARBA00022512"/>
    </source>
</evidence>
<dbReference type="EMBL" id="JACAZI010000016">
    <property type="protein sequence ID" value="KAF7343169.1"/>
    <property type="molecule type" value="Genomic_DNA"/>
</dbReference>
<dbReference type="Pfam" id="PF01185">
    <property type="entry name" value="Hydrophobin"/>
    <property type="match status" value="1"/>
</dbReference>
<comment type="subunit">
    <text evidence="6">Self-assembles to form functional amyloid fibrils called rodlets. Self-assembly into fibrillar rodlets occurs spontaneously at hydrophobic:hydrophilic interfaces and the rodlets further associate laterally to form amphipathic monolayers.</text>
</comment>
<evidence type="ECO:0000256" key="7">
    <source>
        <dbReference type="RuleBase" id="RU365009"/>
    </source>
</evidence>
<feature type="signal peptide" evidence="7">
    <location>
        <begin position="1"/>
        <end position="19"/>
    </location>
</feature>
<evidence type="ECO:0000256" key="6">
    <source>
        <dbReference type="ARBA" id="ARBA00093546"/>
    </source>
</evidence>
<evidence type="ECO:0000256" key="1">
    <source>
        <dbReference type="ARBA" id="ARBA00004191"/>
    </source>
</evidence>
<keyword evidence="9" id="KW-1185">Reference proteome</keyword>
<dbReference type="OrthoDB" id="4225815at2759"/>
<organism evidence="8 9">
    <name type="scientific">Mycena venus</name>
    <dbReference type="NCBI Taxonomy" id="2733690"/>
    <lineage>
        <taxon>Eukaryota</taxon>
        <taxon>Fungi</taxon>
        <taxon>Dikarya</taxon>
        <taxon>Basidiomycota</taxon>
        <taxon>Agaricomycotina</taxon>
        <taxon>Agaricomycetes</taxon>
        <taxon>Agaricomycetidae</taxon>
        <taxon>Agaricales</taxon>
        <taxon>Marasmiineae</taxon>
        <taxon>Mycenaceae</taxon>
        <taxon>Mycena</taxon>
    </lineage>
</organism>
<dbReference type="CDD" id="cd23507">
    <property type="entry name" value="hydrophobin_I"/>
    <property type="match status" value="1"/>
</dbReference>
<protein>
    <recommendedName>
        <fullName evidence="7">Hydrophobin</fullName>
    </recommendedName>
</protein>
<accession>A0A8H6XM67</accession>
<sequence length="99" mass="9849">MFFKPAVVVASVFIGLAAATCTNVPTNLCCQSTTSSTDAVGSALVELLGIDLTGIVGDLGLNCSPLTVVGNNCGDTTVTCTAPQTQCGLIAIGCIPITL</sequence>
<dbReference type="SMART" id="SM00075">
    <property type="entry name" value="HYDRO"/>
    <property type="match status" value="1"/>
</dbReference>
<proteinExistence type="inferred from homology"/>
<dbReference type="AlphaFoldDB" id="A0A8H6XM67"/>
<dbReference type="GO" id="GO:0005199">
    <property type="term" value="F:structural constituent of cell wall"/>
    <property type="evidence" value="ECO:0007669"/>
    <property type="project" value="InterPro"/>
</dbReference>
<evidence type="ECO:0000256" key="5">
    <source>
        <dbReference type="ARBA" id="ARBA00023157"/>
    </source>
</evidence>
<evidence type="ECO:0000313" key="9">
    <source>
        <dbReference type="Proteomes" id="UP000620124"/>
    </source>
</evidence>
<gene>
    <name evidence="8" type="ORF">MVEN_01747700</name>
</gene>
<keyword evidence="5 7" id="KW-1015">Disulfide bond</keyword>
<comment type="caution">
    <text evidence="8">The sequence shown here is derived from an EMBL/GenBank/DDBJ whole genome shotgun (WGS) entry which is preliminary data.</text>
</comment>
<reference evidence="8" key="1">
    <citation type="submission" date="2020-05" db="EMBL/GenBank/DDBJ databases">
        <title>Mycena genomes resolve the evolution of fungal bioluminescence.</title>
        <authorList>
            <person name="Tsai I.J."/>
        </authorList>
    </citation>
    <scope>NUCLEOTIDE SEQUENCE</scope>
    <source>
        <strain evidence="8">CCC161011</strain>
    </source>
</reference>
<feature type="chain" id="PRO_5034398061" description="Hydrophobin" evidence="7">
    <location>
        <begin position="20"/>
        <end position="99"/>
    </location>
</feature>